<comment type="caution">
    <text evidence="1">The sequence shown here is derived from an EMBL/GenBank/DDBJ whole genome shotgun (WGS) entry which is preliminary data.</text>
</comment>
<dbReference type="Proteomes" id="UP001596392">
    <property type="component" value="Unassembled WGS sequence"/>
</dbReference>
<reference evidence="2" key="1">
    <citation type="journal article" date="2019" name="Int. J. Syst. Evol. Microbiol.">
        <title>The Global Catalogue of Microorganisms (GCM) 10K type strain sequencing project: providing services to taxonomists for standard genome sequencing and annotation.</title>
        <authorList>
            <consortium name="The Broad Institute Genomics Platform"/>
            <consortium name="The Broad Institute Genome Sequencing Center for Infectious Disease"/>
            <person name="Wu L."/>
            <person name="Ma J."/>
        </authorList>
    </citation>
    <scope>NUCLEOTIDE SEQUENCE [LARGE SCALE GENOMIC DNA]</scope>
    <source>
        <strain evidence="2">CGMCC 1.9106</strain>
    </source>
</reference>
<proteinExistence type="predicted"/>
<evidence type="ECO:0000313" key="1">
    <source>
        <dbReference type="EMBL" id="MFC7246044.1"/>
    </source>
</evidence>
<dbReference type="EMBL" id="JBHTAC010000033">
    <property type="protein sequence ID" value="MFC7246044.1"/>
    <property type="molecule type" value="Genomic_DNA"/>
</dbReference>
<dbReference type="RefSeq" id="WP_376808913.1">
    <property type="nucleotide sequence ID" value="NZ_JBHTAC010000033.1"/>
</dbReference>
<organism evidence="1 2">
    <name type="scientific">Catellatospora aurea</name>
    <dbReference type="NCBI Taxonomy" id="1337874"/>
    <lineage>
        <taxon>Bacteria</taxon>
        <taxon>Bacillati</taxon>
        <taxon>Actinomycetota</taxon>
        <taxon>Actinomycetes</taxon>
        <taxon>Micromonosporales</taxon>
        <taxon>Micromonosporaceae</taxon>
        <taxon>Catellatospora</taxon>
    </lineage>
</organism>
<protein>
    <submittedName>
        <fullName evidence="1">Uncharacterized protein</fullName>
    </submittedName>
</protein>
<name>A0ABW2H1I8_9ACTN</name>
<sequence>MIPQIYEALTGKPWMTTTLDVTTDVGPTIRARYPELFALTDLELMAMTPTEAIDYAETMREINAAPTNEHRMAVIEAWALTLR</sequence>
<evidence type="ECO:0000313" key="2">
    <source>
        <dbReference type="Proteomes" id="UP001596392"/>
    </source>
</evidence>
<keyword evidence="2" id="KW-1185">Reference proteome</keyword>
<accession>A0ABW2H1I8</accession>
<gene>
    <name evidence="1" type="ORF">ACFQO7_26505</name>
</gene>